<name>Q0UQM7_PHANO</name>
<accession>Q0UQM7</accession>
<dbReference type="KEGG" id="pno:SNOG_05937"/>
<dbReference type="Proteomes" id="UP000001055">
    <property type="component" value="Unassembled WGS sequence"/>
</dbReference>
<feature type="region of interest" description="Disordered" evidence="1">
    <location>
        <begin position="1"/>
        <end position="65"/>
    </location>
</feature>
<evidence type="ECO:0000313" key="2">
    <source>
        <dbReference type="EMBL" id="EAT87001.1"/>
    </source>
</evidence>
<proteinExistence type="predicted"/>
<gene>
    <name evidence="2" type="ORF">SNOG_05937</name>
</gene>
<evidence type="ECO:0000313" key="3">
    <source>
        <dbReference type="Proteomes" id="UP000001055"/>
    </source>
</evidence>
<dbReference type="InParanoid" id="Q0UQM7"/>
<reference evidence="3" key="1">
    <citation type="journal article" date="2007" name="Plant Cell">
        <title>Dothideomycete-plant interactions illuminated by genome sequencing and EST analysis of the wheat pathogen Stagonospora nodorum.</title>
        <authorList>
            <person name="Hane J.K."/>
            <person name="Lowe R.G."/>
            <person name="Solomon P.S."/>
            <person name="Tan K.C."/>
            <person name="Schoch C.L."/>
            <person name="Spatafora J.W."/>
            <person name="Crous P.W."/>
            <person name="Kodira C."/>
            <person name="Birren B.W."/>
            <person name="Galagan J.E."/>
            <person name="Torriani S.F."/>
            <person name="McDonald B.A."/>
            <person name="Oliver R.P."/>
        </authorList>
    </citation>
    <scope>NUCLEOTIDE SEQUENCE [LARGE SCALE GENOMIC DNA]</scope>
    <source>
        <strain evidence="3">SN15 / ATCC MYA-4574 / FGSC 10173</strain>
    </source>
</reference>
<dbReference type="RefSeq" id="XP_001796327.1">
    <property type="nucleotide sequence ID" value="XM_001796275.1"/>
</dbReference>
<organism evidence="2 3">
    <name type="scientific">Phaeosphaeria nodorum (strain SN15 / ATCC MYA-4574 / FGSC 10173)</name>
    <name type="common">Glume blotch fungus</name>
    <name type="synonym">Parastagonospora nodorum</name>
    <dbReference type="NCBI Taxonomy" id="321614"/>
    <lineage>
        <taxon>Eukaryota</taxon>
        <taxon>Fungi</taxon>
        <taxon>Dikarya</taxon>
        <taxon>Ascomycota</taxon>
        <taxon>Pezizomycotina</taxon>
        <taxon>Dothideomycetes</taxon>
        <taxon>Pleosporomycetidae</taxon>
        <taxon>Pleosporales</taxon>
        <taxon>Pleosporineae</taxon>
        <taxon>Phaeosphaeriaceae</taxon>
        <taxon>Parastagonospora</taxon>
    </lineage>
</organism>
<dbReference type="HOGENOM" id="CLU_2850455_0_0_1"/>
<evidence type="ECO:0000256" key="1">
    <source>
        <dbReference type="SAM" id="MobiDB-lite"/>
    </source>
</evidence>
<dbReference type="AlphaFoldDB" id="Q0UQM7"/>
<feature type="compositionally biased region" description="Low complexity" evidence="1">
    <location>
        <begin position="50"/>
        <end position="65"/>
    </location>
</feature>
<dbReference type="EMBL" id="CH445332">
    <property type="protein sequence ID" value="EAT87001.1"/>
    <property type="molecule type" value="Genomic_DNA"/>
</dbReference>
<protein>
    <submittedName>
        <fullName evidence="2">Uncharacterized protein</fullName>
    </submittedName>
</protein>
<dbReference type="GeneID" id="5973204"/>
<feature type="compositionally biased region" description="Basic and acidic residues" evidence="1">
    <location>
        <begin position="8"/>
        <end position="31"/>
    </location>
</feature>
<sequence length="65" mass="7312">MTAHKHVDRTTDYKLAVEPRLRNTRDMRTPERTAPVSLEEYAQPLVPFGSSSTTQSLRSRSAVAP</sequence>